<reference evidence="1 2" key="1">
    <citation type="submission" date="2024-04" db="EMBL/GenBank/DDBJ databases">
        <title>Tritrichomonas musculus Genome.</title>
        <authorList>
            <person name="Alves-Ferreira E."/>
            <person name="Grigg M."/>
            <person name="Lorenzi H."/>
            <person name="Galac M."/>
        </authorList>
    </citation>
    <scope>NUCLEOTIDE SEQUENCE [LARGE SCALE GENOMIC DNA]</scope>
    <source>
        <strain evidence="1 2">EAF2021</strain>
    </source>
</reference>
<gene>
    <name evidence="1" type="ORF">M9Y10_025394</name>
</gene>
<organism evidence="1 2">
    <name type="scientific">Tritrichomonas musculus</name>
    <dbReference type="NCBI Taxonomy" id="1915356"/>
    <lineage>
        <taxon>Eukaryota</taxon>
        <taxon>Metamonada</taxon>
        <taxon>Parabasalia</taxon>
        <taxon>Tritrichomonadida</taxon>
        <taxon>Tritrichomonadidae</taxon>
        <taxon>Tritrichomonas</taxon>
    </lineage>
</organism>
<accession>A0ABR2H9K8</accession>
<dbReference type="InterPro" id="IPR032675">
    <property type="entry name" value="LRR_dom_sf"/>
</dbReference>
<dbReference type="EMBL" id="JAPFFF010000037">
    <property type="protein sequence ID" value="KAK8842538.1"/>
    <property type="molecule type" value="Genomic_DNA"/>
</dbReference>
<evidence type="ECO:0000313" key="1">
    <source>
        <dbReference type="EMBL" id="KAK8842538.1"/>
    </source>
</evidence>
<evidence type="ECO:0008006" key="3">
    <source>
        <dbReference type="Google" id="ProtNLM"/>
    </source>
</evidence>
<name>A0ABR2H9K8_9EUKA</name>
<evidence type="ECO:0000313" key="2">
    <source>
        <dbReference type="Proteomes" id="UP001470230"/>
    </source>
</evidence>
<dbReference type="SUPFAM" id="SSF52047">
    <property type="entry name" value="RNI-like"/>
    <property type="match status" value="1"/>
</dbReference>
<comment type="caution">
    <text evidence="1">The sequence shown here is derived from an EMBL/GenBank/DDBJ whole genome shotgun (WGS) entry which is preliminary data.</text>
</comment>
<dbReference type="Proteomes" id="UP001470230">
    <property type="component" value="Unassembled WGS sequence"/>
</dbReference>
<dbReference type="Gene3D" id="3.80.10.10">
    <property type="entry name" value="Ribonuclease Inhibitor"/>
    <property type="match status" value="1"/>
</dbReference>
<proteinExistence type="predicted"/>
<dbReference type="InterPro" id="IPR051279">
    <property type="entry name" value="PP1-Reg/Actin-Interact_Protein"/>
</dbReference>
<dbReference type="PANTHER" id="PTHR24112">
    <property type="entry name" value="LEUCINE-RICH REPEAT, ISOFORM F-RELATED"/>
    <property type="match status" value="1"/>
</dbReference>
<dbReference type="PANTHER" id="PTHR24112:SF64">
    <property type="entry name" value="CHROMOSOME UNDETERMINED SCAFFOLD_46, WHOLE GENOME SHOTGUN SEQUENCE"/>
    <property type="match status" value="1"/>
</dbReference>
<protein>
    <recommendedName>
        <fullName evidence="3">Leucine Rich Repeat family protein</fullName>
    </recommendedName>
</protein>
<sequence>MQVPDYIKVEDKIESLMEELAVYDFEDPLVAIPVDFKIEEKDNYQKGFLMITQGANYIFRKNILTGLQTFRTFNLLEVTTVKYNIASKEIAFLFEEGRDMYLCSEDVSQIAYAIMFVLQTALYGISDIQTFNVVGDAMPDVTFPQRPKFALKWRVIFLVHFYGIKSQQMLPNDYFNKWEEKSSLSSMMIVGPSLHPGRYSYAFGHAIAWESELKTLVLQNFSPSKFPDFFEGFISNAVTINRLAFTDYQKPDKVPTFPDVTAQNSSVKQFHFLRVIAPLILSFFEKVRNVPQIKSLVLQNITITSEEFAKLTEFAEKNDAMKNTLKSFELSRSEIPDLHFHDFTKMINSFANLHVVSIRNMVGDAMRFLYAICRSNSPIQVIHINCMNFRRPFKPDASLRYPSTLLHLDISFSAFTDEAFVSILTSITNYEMETPIIFESLSVSLSQPSTFQQIGHMDFDNCYSNIVEFDYSGNKFPDESSRFLFAFLFTQKRMRLLSLNQVECEDQVGFLKNVMLLVTAISLPGLHLSGCSCFDSDTFSQFLIALSVQNPNYIRTLTFSGTKSGVSGLAALSELVSQCSNLVEIEADGFESNELDPLIALWRIIESHKTILSCDYPTEDFKKLGISVSKLPEEDKNVMKNIEEKSPISTAGKRDALVMSQISKNVRITTSSEVFRKCALFTYNEAENDFATNQFKILKC</sequence>
<keyword evidence="2" id="KW-1185">Reference proteome</keyword>